<dbReference type="SUPFAM" id="SSF53335">
    <property type="entry name" value="S-adenosyl-L-methionine-dependent methyltransferases"/>
    <property type="match status" value="1"/>
</dbReference>
<dbReference type="RefSeq" id="WP_151593419.1">
    <property type="nucleotide sequence ID" value="NZ_WBMS02000007.1"/>
</dbReference>
<dbReference type="Gene3D" id="3.40.50.150">
    <property type="entry name" value="Vaccinia Virus protein VP39"/>
    <property type="match status" value="1"/>
</dbReference>
<comment type="caution">
    <text evidence="1">The sequence shown here is derived from an EMBL/GenBank/DDBJ whole genome shotgun (WGS) entry which is preliminary data.</text>
</comment>
<dbReference type="Proteomes" id="UP000462055">
    <property type="component" value="Unassembled WGS sequence"/>
</dbReference>
<dbReference type="InterPro" id="IPR006764">
    <property type="entry name" value="SAM_dep_MeTrfase_SAV2177_type"/>
</dbReference>
<gene>
    <name evidence="1" type="ORF">F8568_010950</name>
</gene>
<evidence type="ECO:0000313" key="1">
    <source>
        <dbReference type="EMBL" id="MWA00890.1"/>
    </source>
</evidence>
<dbReference type="GO" id="GO:0008168">
    <property type="term" value="F:methyltransferase activity"/>
    <property type="evidence" value="ECO:0007669"/>
    <property type="project" value="UniProtKB-KW"/>
</dbReference>
<dbReference type="EMBL" id="WBMS02000007">
    <property type="protein sequence ID" value="MWA00890.1"/>
    <property type="molecule type" value="Genomic_DNA"/>
</dbReference>
<organism evidence="1 2">
    <name type="scientific">Actinomadura physcomitrii</name>
    <dbReference type="NCBI Taxonomy" id="2650748"/>
    <lineage>
        <taxon>Bacteria</taxon>
        <taxon>Bacillati</taxon>
        <taxon>Actinomycetota</taxon>
        <taxon>Actinomycetes</taxon>
        <taxon>Streptosporangiales</taxon>
        <taxon>Thermomonosporaceae</taxon>
        <taxon>Actinomadura</taxon>
    </lineage>
</organism>
<name>A0A6I4M7C5_9ACTN</name>
<dbReference type="PIRSF" id="PIRSF017393">
    <property type="entry name" value="MTase_SAV2177"/>
    <property type="match status" value="1"/>
</dbReference>
<reference evidence="1" key="1">
    <citation type="submission" date="2019-12" db="EMBL/GenBank/DDBJ databases">
        <title>Actinomadura physcomitrii sp. nov., a novel actinomycete isolated from moss [Physcomitrium sphaericum (Ludw) Fuernr].</title>
        <authorList>
            <person name="Zhuang X."/>
        </authorList>
    </citation>
    <scope>NUCLEOTIDE SEQUENCE [LARGE SCALE GENOMIC DNA]</scope>
    <source>
        <strain evidence="1">LD22</strain>
    </source>
</reference>
<dbReference type="AlphaFoldDB" id="A0A6I4M7C5"/>
<sequence length="265" mass="28806">MTEESAPPCVDLETPSPARIYDVFLGGKDNFAVDRAAAQLALQAGPDIPLAARENRAFLGRAVRFAIESGIRQFIDVGTGLPTQGSVHEIAQSRAPEARTVYVDNDPIVLAHARALLSLSDTTTVIQGDLREPLTILGNPRLQELIDFRRPVAVLMLAVLHFATDEEVRDTIAAFHEAMASGSLLVISHGTPDGHPEDGSSTEDAWRNASARIRGRSRDEVQAMFRGFELLEPGVVWVSQWRPDDGDGAGTRWVYCGVGRKERGA</sequence>
<dbReference type="GO" id="GO:0032259">
    <property type="term" value="P:methylation"/>
    <property type="evidence" value="ECO:0007669"/>
    <property type="project" value="UniProtKB-KW"/>
</dbReference>
<keyword evidence="1" id="KW-0808">Transferase</keyword>
<keyword evidence="1" id="KW-0489">Methyltransferase</keyword>
<keyword evidence="2" id="KW-1185">Reference proteome</keyword>
<protein>
    <submittedName>
        <fullName evidence="1">SAM-dependent methyltransferase</fullName>
    </submittedName>
</protein>
<accession>A0A6I4M7C5</accession>
<dbReference type="InterPro" id="IPR029063">
    <property type="entry name" value="SAM-dependent_MTases_sf"/>
</dbReference>
<dbReference type="Pfam" id="PF04672">
    <property type="entry name" value="Methyltransf_19"/>
    <property type="match status" value="1"/>
</dbReference>
<proteinExistence type="predicted"/>
<evidence type="ECO:0000313" key="2">
    <source>
        <dbReference type="Proteomes" id="UP000462055"/>
    </source>
</evidence>
<dbReference type="CDD" id="cd02440">
    <property type="entry name" value="AdoMet_MTases"/>
    <property type="match status" value="1"/>
</dbReference>